<reference evidence="10 11" key="1">
    <citation type="submission" date="2018-04" db="EMBL/GenBank/DDBJ databases">
        <authorList>
            <person name="Eckel V.P."/>
            <person name="Vogel R.F."/>
        </authorList>
    </citation>
    <scope>NUCLEOTIDE SEQUENCE [LARGE SCALE GENOMIC DNA]</scope>
    <source>
        <strain evidence="11">TMW 2.1764</strain>
    </source>
</reference>
<keyword evidence="6 7" id="KW-0472">Membrane</keyword>
<keyword evidence="4 7" id="KW-0812">Transmembrane</keyword>
<dbReference type="GO" id="GO:0055085">
    <property type="term" value="P:transmembrane transport"/>
    <property type="evidence" value="ECO:0007669"/>
    <property type="project" value="InterPro"/>
</dbReference>
<dbReference type="PANTHER" id="PTHR30193:SF37">
    <property type="entry name" value="INNER MEMBRANE ABC TRANSPORTER PERMEASE PROTEIN YCJO"/>
    <property type="match status" value="1"/>
</dbReference>
<evidence type="ECO:0000313" key="10">
    <source>
        <dbReference type="EMBL" id="KAE8129562.1"/>
    </source>
</evidence>
<keyword evidence="5 7" id="KW-1133">Transmembrane helix</keyword>
<evidence type="ECO:0000256" key="3">
    <source>
        <dbReference type="ARBA" id="ARBA00022475"/>
    </source>
</evidence>
<feature type="compositionally biased region" description="Low complexity" evidence="8">
    <location>
        <begin position="1"/>
        <end position="19"/>
    </location>
</feature>
<evidence type="ECO:0000256" key="5">
    <source>
        <dbReference type="ARBA" id="ARBA00022989"/>
    </source>
</evidence>
<feature type="transmembrane region" description="Helical" evidence="7">
    <location>
        <begin position="290"/>
        <end position="311"/>
    </location>
</feature>
<keyword evidence="11" id="KW-1185">Reference proteome</keyword>
<evidence type="ECO:0000256" key="6">
    <source>
        <dbReference type="ARBA" id="ARBA00023136"/>
    </source>
</evidence>
<comment type="subcellular location">
    <subcellularLocation>
        <location evidence="1 7">Cell membrane</location>
        <topology evidence="1 7">Multi-pass membrane protein</topology>
    </subcellularLocation>
</comment>
<feature type="transmembrane region" description="Helical" evidence="7">
    <location>
        <begin position="133"/>
        <end position="154"/>
    </location>
</feature>
<feature type="transmembrane region" description="Helical" evidence="7">
    <location>
        <begin position="95"/>
        <end position="121"/>
    </location>
</feature>
<evidence type="ECO:0000256" key="4">
    <source>
        <dbReference type="ARBA" id="ARBA00022692"/>
    </source>
</evidence>
<evidence type="ECO:0000256" key="2">
    <source>
        <dbReference type="ARBA" id="ARBA00022448"/>
    </source>
</evidence>
<dbReference type="CDD" id="cd06261">
    <property type="entry name" value="TM_PBP2"/>
    <property type="match status" value="1"/>
</dbReference>
<dbReference type="OrthoDB" id="4053402at2"/>
<accession>A0A5N6S5E7</accession>
<dbReference type="Pfam" id="PF00528">
    <property type="entry name" value="BPD_transp_1"/>
    <property type="match status" value="1"/>
</dbReference>
<comment type="similarity">
    <text evidence="7">Belongs to the binding-protein-dependent transport system permease family.</text>
</comment>
<sequence length="317" mass="35246">MQHTTQAASAQATSVQSAQPHGKPKKVSQFSKRKVDKAYYWMTVPAALLVVAFLYWPFIQGAAYSFTNSQGYGEYKWIGFKNYGAMFSDSRVINAYLFTIVVAILITVGTNLLALLLSVLLNGKIAFKNGFRAIFFIPFTLAMLVIGYVFKYLFMVPIPTLGQALHISWLSISMLTNPQLAWFPIVFLSIWQGVAYTTLIYLAGLQTIDAELYEAASIDGVNTWQRFWKITFPLIGPFVTINMVLSLKNSLGIFDQIVALTGGGPDSKTESVSYLIFTNGLGNGEYSYQMANAVIFFIVLAVLAFVQLHFFGSEEKV</sequence>
<name>A0A5N6S5E7_9BIFI</name>
<dbReference type="AlphaFoldDB" id="A0A5N6S5E7"/>
<gene>
    <name evidence="10" type="ORF">DDE84_01740</name>
</gene>
<keyword evidence="3" id="KW-1003">Cell membrane</keyword>
<protein>
    <submittedName>
        <fullName evidence="10">Sugar ABC transporter permease</fullName>
    </submittedName>
</protein>
<comment type="caution">
    <text evidence="10">The sequence shown here is derived from an EMBL/GenBank/DDBJ whole genome shotgun (WGS) entry which is preliminary data.</text>
</comment>
<dbReference type="InterPro" id="IPR035906">
    <property type="entry name" value="MetI-like_sf"/>
</dbReference>
<feature type="transmembrane region" description="Helical" evidence="7">
    <location>
        <begin position="226"/>
        <end position="245"/>
    </location>
</feature>
<dbReference type="InterPro" id="IPR051393">
    <property type="entry name" value="ABC_transporter_permease"/>
</dbReference>
<organism evidence="10 11">
    <name type="scientific">Bifidobacterium tibiigranuli</name>
    <dbReference type="NCBI Taxonomy" id="2172043"/>
    <lineage>
        <taxon>Bacteria</taxon>
        <taxon>Bacillati</taxon>
        <taxon>Actinomycetota</taxon>
        <taxon>Actinomycetes</taxon>
        <taxon>Bifidobacteriales</taxon>
        <taxon>Bifidobacteriaceae</taxon>
        <taxon>Bifidobacterium</taxon>
    </lineage>
</organism>
<proteinExistence type="inferred from homology"/>
<feature type="region of interest" description="Disordered" evidence="8">
    <location>
        <begin position="1"/>
        <end position="29"/>
    </location>
</feature>
<dbReference type="Proteomes" id="UP000325415">
    <property type="component" value="Unassembled WGS sequence"/>
</dbReference>
<dbReference type="PROSITE" id="PS50928">
    <property type="entry name" value="ABC_TM1"/>
    <property type="match status" value="1"/>
</dbReference>
<evidence type="ECO:0000256" key="7">
    <source>
        <dbReference type="RuleBase" id="RU363032"/>
    </source>
</evidence>
<dbReference type="PANTHER" id="PTHR30193">
    <property type="entry name" value="ABC TRANSPORTER PERMEASE PROTEIN"/>
    <property type="match status" value="1"/>
</dbReference>
<dbReference type="RefSeq" id="WP_152580043.1">
    <property type="nucleotide sequence ID" value="NZ_QDAG01000002.1"/>
</dbReference>
<feature type="domain" description="ABC transmembrane type-1" evidence="9">
    <location>
        <begin position="96"/>
        <end position="307"/>
    </location>
</feature>
<evidence type="ECO:0000256" key="1">
    <source>
        <dbReference type="ARBA" id="ARBA00004651"/>
    </source>
</evidence>
<dbReference type="EMBL" id="QDAG01000002">
    <property type="protein sequence ID" value="KAE8129562.1"/>
    <property type="molecule type" value="Genomic_DNA"/>
</dbReference>
<evidence type="ECO:0000259" key="9">
    <source>
        <dbReference type="PROSITE" id="PS50928"/>
    </source>
</evidence>
<feature type="transmembrane region" description="Helical" evidence="7">
    <location>
        <begin position="181"/>
        <end position="205"/>
    </location>
</feature>
<dbReference type="SUPFAM" id="SSF161098">
    <property type="entry name" value="MetI-like"/>
    <property type="match status" value="1"/>
</dbReference>
<evidence type="ECO:0000256" key="8">
    <source>
        <dbReference type="SAM" id="MobiDB-lite"/>
    </source>
</evidence>
<evidence type="ECO:0000313" key="11">
    <source>
        <dbReference type="Proteomes" id="UP000325415"/>
    </source>
</evidence>
<dbReference type="GO" id="GO:0005886">
    <property type="term" value="C:plasma membrane"/>
    <property type="evidence" value="ECO:0007669"/>
    <property type="project" value="UniProtKB-SubCell"/>
</dbReference>
<dbReference type="InterPro" id="IPR000515">
    <property type="entry name" value="MetI-like"/>
</dbReference>
<feature type="transmembrane region" description="Helical" evidence="7">
    <location>
        <begin position="38"/>
        <end position="59"/>
    </location>
</feature>
<keyword evidence="2 7" id="KW-0813">Transport</keyword>
<dbReference type="GeneID" id="78126419"/>
<dbReference type="Gene3D" id="1.10.3720.10">
    <property type="entry name" value="MetI-like"/>
    <property type="match status" value="1"/>
</dbReference>